<keyword evidence="2" id="KW-1185">Reference proteome</keyword>
<evidence type="ECO:0000313" key="1">
    <source>
        <dbReference type="EMBL" id="KIJ41736.1"/>
    </source>
</evidence>
<dbReference type="Proteomes" id="UP000054279">
    <property type="component" value="Unassembled WGS sequence"/>
</dbReference>
<feature type="non-terminal residue" evidence="1">
    <location>
        <position position="65"/>
    </location>
</feature>
<dbReference type="AlphaFoldDB" id="A0A0C9VU59"/>
<name>A0A0C9VU59_SPHS4</name>
<accession>A0A0C9VU59</accession>
<reference evidence="1 2" key="1">
    <citation type="submission" date="2014-06" db="EMBL/GenBank/DDBJ databases">
        <title>Evolutionary Origins and Diversification of the Mycorrhizal Mutualists.</title>
        <authorList>
            <consortium name="DOE Joint Genome Institute"/>
            <consortium name="Mycorrhizal Genomics Consortium"/>
            <person name="Kohler A."/>
            <person name="Kuo A."/>
            <person name="Nagy L.G."/>
            <person name="Floudas D."/>
            <person name="Copeland A."/>
            <person name="Barry K.W."/>
            <person name="Cichocki N."/>
            <person name="Veneault-Fourrey C."/>
            <person name="LaButti K."/>
            <person name="Lindquist E.A."/>
            <person name="Lipzen A."/>
            <person name="Lundell T."/>
            <person name="Morin E."/>
            <person name="Murat C."/>
            <person name="Riley R."/>
            <person name="Ohm R."/>
            <person name="Sun H."/>
            <person name="Tunlid A."/>
            <person name="Henrissat B."/>
            <person name="Grigoriev I.V."/>
            <person name="Hibbett D.S."/>
            <person name="Martin F."/>
        </authorList>
    </citation>
    <scope>NUCLEOTIDE SEQUENCE [LARGE SCALE GENOMIC DNA]</scope>
    <source>
        <strain evidence="1 2">SS14</strain>
    </source>
</reference>
<dbReference type="HOGENOM" id="CLU_2856112_0_0_1"/>
<proteinExistence type="predicted"/>
<gene>
    <name evidence="1" type="ORF">M422DRAFT_31689</name>
</gene>
<evidence type="ECO:0000313" key="2">
    <source>
        <dbReference type="Proteomes" id="UP000054279"/>
    </source>
</evidence>
<sequence>MGLNVEQDQDLKGVRVDVEALGAGFQGTCGINVMRKLRDASRWHPWSVWLAVRVQSVLIPSITMV</sequence>
<dbReference type="EMBL" id="KN837135">
    <property type="protein sequence ID" value="KIJ41736.1"/>
    <property type="molecule type" value="Genomic_DNA"/>
</dbReference>
<protein>
    <submittedName>
        <fullName evidence="1">Uncharacterized protein</fullName>
    </submittedName>
</protein>
<organism evidence="1 2">
    <name type="scientific">Sphaerobolus stellatus (strain SS14)</name>
    <dbReference type="NCBI Taxonomy" id="990650"/>
    <lineage>
        <taxon>Eukaryota</taxon>
        <taxon>Fungi</taxon>
        <taxon>Dikarya</taxon>
        <taxon>Basidiomycota</taxon>
        <taxon>Agaricomycotina</taxon>
        <taxon>Agaricomycetes</taxon>
        <taxon>Phallomycetidae</taxon>
        <taxon>Geastrales</taxon>
        <taxon>Sphaerobolaceae</taxon>
        <taxon>Sphaerobolus</taxon>
    </lineage>
</organism>